<dbReference type="EMBL" id="MNTG01000035">
    <property type="protein sequence ID" value="OLA36984.1"/>
    <property type="molecule type" value="Genomic_DNA"/>
</dbReference>
<keyword evidence="2" id="KW-0805">Transcription regulation</keyword>
<dbReference type="InterPro" id="IPR036390">
    <property type="entry name" value="WH_DNA-bd_sf"/>
</dbReference>
<dbReference type="InterPro" id="IPR036388">
    <property type="entry name" value="WH-like_DNA-bd_sf"/>
</dbReference>
<comment type="similarity">
    <text evidence="1">Belongs to the LysR transcriptional regulatory family.</text>
</comment>
<dbReference type="PROSITE" id="PS50931">
    <property type="entry name" value="HTH_LYSR"/>
    <property type="match status" value="1"/>
</dbReference>
<dbReference type="Pfam" id="PF00126">
    <property type="entry name" value="HTH_1"/>
    <property type="match status" value="1"/>
</dbReference>
<dbReference type="GO" id="GO:0003700">
    <property type="term" value="F:DNA-binding transcription factor activity"/>
    <property type="evidence" value="ECO:0007669"/>
    <property type="project" value="InterPro"/>
</dbReference>
<feature type="domain" description="HTH lysR-type" evidence="5">
    <location>
        <begin position="1"/>
        <end position="58"/>
    </location>
</feature>
<dbReference type="Pfam" id="PF03466">
    <property type="entry name" value="LysR_substrate"/>
    <property type="match status" value="1"/>
</dbReference>
<protein>
    <submittedName>
        <fullName evidence="6">LysR family transcriptional regulator</fullName>
    </submittedName>
</protein>
<sequence>MQPKQLQYFITAYATKNIQRAAEKLFVSRQGISKTIRELEQELGADLFLRSSKGLEPTDFAEALFPHAKKLLDEYNYITGLNTLAKQKENVITIYALDNIVKYLTAEFFFDFRKLYPNIILSIIESTDEAALNALLARNADFAITTDPLDKTNFTLTPIFYTHYCIALSADHSLAAKDKLSYHDLHNQKIISKGRSFRCFRDNMEKYILGNGLNVDIFAEITDIDVALDLVKECNAIYLGYDYIAAMQRHPDIRWKMLDAEVSGQNMYIASLKNTLPRKVCRDLQNFLLAWLPIHNKDKIIL</sequence>
<dbReference type="PANTHER" id="PTHR30346">
    <property type="entry name" value="TRANSCRIPTIONAL DUAL REGULATOR HCAR-RELATED"/>
    <property type="match status" value="1"/>
</dbReference>
<dbReference type="InterPro" id="IPR000847">
    <property type="entry name" value="LysR_HTH_N"/>
</dbReference>
<evidence type="ECO:0000256" key="3">
    <source>
        <dbReference type="ARBA" id="ARBA00023125"/>
    </source>
</evidence>
<evidence type="ECO:0000313" key="6">
    <source>
        <dbReference type="EMBL" id="OLA36984.1"/>
    </source>
</evidence>
<evidence type="ECO:0000313" key="7">
    <source>
        <dbReference type="Proteomes" id="UP000186777"/>
    </source>
</evidence>
<evidence type="ECO:0000256" key="4">
    <source>
        <dbReference type="ARBA" id="ARBA00023163"/>
    </source>
</evidence>
<evidence type="ECO:0000259" key="5">
    <source>
        <dbReference type="PROSITE" id="PS50931"/>
    </source>
</evidence>
<evidence type="ECO:0000256" key="1">
    <source>
        <dbReference type="ARBA" id="ARBA00009437"/>
    </source>
</evidence>
<dbReference type="PRINTS" id="PR00039">
    <property type="entry name" value="HTHLYSR"/>
</dbReference>
<dbReference type="STRING" id="626940.BHW43_07805"/>
<evidence type="ECO:0000256" key="2">
    <source>
        <dbReference type="ARBA" id="ARBA00023015"/>
    </source>
</evidence>
<dbReference type="GO" id="GO:0032993">
    <property type="term" value="C:protein-DNA complex"/>
    <property type="evidence" value="ECO:0007669"/>
    <property type="project" value="TreeGrafter"/>
</dbReference>
<keyword evidence="4" id="KW-0804">Transcription</keyword>
<organism evidence="6 7">
    <name type="scientific">Phascolarctobacterium succinatutens</name>
    <dbReference type="NCBI Taxonomy" id="626940"/>
    <lineage>
        <taxon>Bacteria</taxon>
        <taxon>Bacillati</taxon>
        <taxon>Bacillota</taxon>
        <taxon>Negativicutes</taxon>
        <taxon>Acidaminococcales</taxon>
        <taxon>Acidaminococcaceae</taxon>
        <taxon>Phascolarctobacterium</taxon>
    </lineage>
</organism>
<keyword evidence="3" id="KW-0238">DNA-binding</keyword>
<accession>A0A1Q6R3N8</accession>
<dbReference type="GO" id="GO:0003677">
    <property type="term" value="F:DNA binding"/>
    <property type="evidence" value="ECO:0007669"/>
    <property type="project" value="UniProtKB-KW"/>
</dbReference>
<reference evidence="6 7" key="1">
    <citation type="journal article" date="2016" name="Nat. Biotechnol.">
        <title>Measurement of bacterial replication rates in microbial communities.</title>
        <authorList>
            <person name="Brown C.T."/>
            <person name="Olm M.R."/>
            <person name="Thomas B.C."/>
            <person name="Banfield J.F."/>
        </authorList>
    </citation>
    <scope>NUCLEOTIDE SEQUENCE [LARGE SCALE GENOMIC DNA]</scope>
    <source>
        <strain evidence="6">46_33</strain>
    </source>
</reference>
<dbReference type="Proteomes" id="UP000186777">
    <property type="component" value="Unassembled WGS sequence"/>
</dbReference>
<proteinExistence type="inferred from homology"/>
<dbReference type="SUPFAM" id="SSF46785">
    <property type="entry name" value="Winged helix' DNA-binding domain"/>
    <property type="match status" value="1"/>
</dbReference>
<dbReference type="CDD" id="cd05466">
    <property type="entry name" value="PBP2_LTTR_substrate"/>
    <property type="match status" value="1"/>
</dbReference>
<dbReference type="InterPro" id="IPR005119">
    <property type="entry name" value="LysR_subst-bd"/>
</dbReference>
<dbReference type="AlphaFoldDB" id="A0A1Q6R3N8"/>
<dbReference type="RefSeq" id="WP_303680118.1">
    <property type="nucleotide sequence ID" value="NZ_MNTG01000035.1"/>
</dbReference>
<comment type="caution">
    <text evidence="6">The sequence shown here is derived from an EMBL/GenBank/DDBJ whole genome shotgun (WGS) entry which is preliminary data.</text>
</comment>
<name>A0A1Q6R3N8_9FIRM</name>
<dbReference type="SUPFAM" id="SSF53850">
    <property type="entry name" value="Periplasmic binding protein-like II"/>
    <property type="match status" value="1"/>
</dbReference>
<gene>
    <name evidence="6" type="ORF">BHW43_07805</name>
</gene>
<dbReference type="Gene3D" id="3.40.190.290">
    <property type="match status" value="1"/>
</dbReference>
<dbReference type="Gene3D" id="1.10.10.10">
    <property type="entry name" value="Winged helix-like DNA-binding domain superfamily/Winged helix DNA-binding domain"/>
    <property type="match status" value="1"/>
</dbReference>
<dbReference type="PANTHER" id="PTHR30346:SF0">
    <property type="entry name" value="HCA OPERON TRANSCRIPTIONAL ACTIVATOR HCAR"/>
    <property type="match status" value="1"/>
</dbReference>